<protein>
    <submittedName>
        <fullName evidence="5">2-keto-3-deoxy-L-rhamnonate aldolase RhmA</fullName>
    </submittedName>
</protein>
<dbReference type="Gene3D" id="3.20.20.60">
    <property type="entry name" value="Phosphoenolpyruvate-binding domains"/>
    <property type="match status" value="2"/>
</dbReference>
<gene>
    <name evidence="5" type="ORF">SAMN04515649_10353</name>
</gene>
<dbReference type="GeneID" id="68362991"/>
<evidence type="ECO:0000313" key="5">
    <source>
        <dbReference type="EMBL" id="SHL17905.1"/>
    </source>
</evidence>
<evidence type="ECO:0000256" key="3">
    <source>
        <dbReference type="ARBA" id="ARBA00023239"/>
    </source>
</evidence>
<dbReference type="Proteomes" id="UP000184012">
    <property type="component" value="Unassembled WGS sequence"/>
</dbReference>
<name>A0AB74EW61_9FIRM</name>
<evidence type="ECO:0000259" key="4">
    <source>
        <dbReference type="Pfam" id="PF03328"/>
    </source>
</evidence>
<organism evidence="5 6">
    <name type="scientific">Eubacterium callanderi</name>
    <dbReference type="NCBI Taxonomy" id="53442"/>
    <lineage>
        <taxon>Bacteria</taxon>
        <taxon>Bacillati</taxon>
        <taxon>Bacillota</taxon>
        <taxon>Clostridia</taxon>
        <taxon>Eubacteriales</taxon>
        <taxon>Eubacteriaceae</taxon>
        <taxon>Eubacterium</taxon>
    </lineage>
</organism>
<comment type="caution">
    <text evidence="5">The sequence shown here is derived from an EMBL/GenBank/DDBJ whole genome shotgun (WGS) entry which is preliminary data.</text>
</comment>
<dbReference type="GO" id="GO:0005737">
    <property type="term" value="C:cytoplasm"/>
    <property type="evidence" value="ECO:0007669"/>
    <property type="project" value="TreeGrafter"/>
</dbReference>
<dbReference type="EMBL" id="FRBP01000003">
    <property type="protein sequence ID" value="SHL17905.1"/>
    <property type="molecule type" value="Genomic_DNA"/>
</dbReference>
<dbReference type="InterPro" id="IPR050251">
    <property type="entry name" value="HpcH-HpaI_aldolase"/>
</dbReference>
<dbReference type="GO" id="GO:0046872">
    <property type="term" value="F:metal ion binding"/>
    <property type="evidence" value="ECO:0007669"/>
    <property type="project" value="UniProtKB-KW"/>
</dbReference>
<sequence>MSLILMYITNSPEVAQIAQKSGVDRIWIDLETFGKEERQKGMNTVKSQHTVDDIKKIKPILTKSEMLVRVNPWNDNSVQEIDQVVSAGADIIMLPMWKSAAEVTNFINSVGGRCKTTLLLETKEAVECLDEVLKNDGVDEIHIGLNDLHLSYGLTFMFELLANGTVEKLTKKIAGAGLPYGFGGIARLGEGLLPSKKVIMEHYRLGSTRAILSRSFCDNAIITDIKEVEHVFTENMKELRDYEGVVAENIESYEKNRIVVQQEVAKIVEIIRRKRNAD</sequence>
<keyword evidence="3" id="KW-0456">Lyase</keyword>
<dbReference type="InterPro" id="IPR015813">
    <property type="entry name" value="Pyrv/PenolPyrv_kinase-like_dom"/>
</dbReference>
<proteinExistence type="inferred from homology"/>
<dbReference type="AlphaFoldDB" id="A0AB74EW61"/>
<accession>A0AB74EW61</accession>
<dbReference type="InterPro" id="IPR005000">
    <property type="entry name" value="Aldolase/citrate-lyase_domain"/>
</dbReference>
<dbReference type="PANTHER" id="PTHR30502">
    <property type="entry name" value="2-KETO-3-DEOXY-L-RHAMNONATE ALDOLASE"/>
    <property type="match status" value="1"/>
</dbReference>
<dbReference type="GO" id="GO:0016832">
    <property type="term" value="F:aldehyde-lyase activity"/>
    <property type="evidence" value="ECO:0007669"/>
    <property type="project" value="TreeGrafter"/>
</dbReference>
<evidence type="ECO:0000256" key="2">
    <source>
        <dbReference type="ARBA" id="ARBA00022723"/>
    </source>
</evidence>
<dbReference type="SUPFAM" id="SSF51621">
    <property type="entry name" value="Phosphoenolpyruvate/pyruvate domain"/>
    <property type="match status" value="1"/>
</dbReference>
<keyword evidence="2" id="KW-0479">Metal-binding</keyword>
<evidence type="ECO:0000313" key="6">
    <source>
        <dbReference type="Proteomes" id="UP000184012"/>
    </source>
</evidence>
<feature type="domain" description="HpcH/HpaI aldolase/citrate lyase" evidence="4">
    <location>
        <begin position="9"/>
        <end position="155"/>
    </location>
</feature>
<comment type="similarity">
    <text evidence="1">Belongs to the HpcH/HpaI aldolase family.</text>
</comment>
<evidence type="ECO:0000256" key="1">
    <source>
        <dbReference type="ARBA" id="ARBA00005568"/>
    </source>
</evidence>
<reference evidence="5 6" key="1">
    <citation type="submission" date="2016-11" db="EMBL/GenBank/DDBJ databases">
        <authorList>
            <person name="Varghese N."/>
            <person name="Submissions S."/>
        </authorList>
    </citation>
    <scope>NUCLEOTIDE SEQUENCE [LARGE SCALE GENOMIC DNA]</scope>
    <source>
        <strain evidence="5 6">FD</strain>
    </source>
</reference>
<dbReference type="Pfam" id="PF03328">
    <property type="entry name" value="HpcH_HpaI"/>
    <property type="match status" value="1"/>
</dbReference>
<dbReference type="PANTHER" id="PTHR30502:SF0">
    <property type="entry name" value="PHOSPHOENOLPYRUVATE CARBOXYLASE FAMILY PROTEIN"/>
    <property type="match status" value="1"/>
</dbReference>
<dbReference type="RefSeq" id="WP_013380103.1">
    <property type="nucleotide sequence ID" value="NC_014624.2"/>
</dbReference>
<dbReference type="InterPro" id="IPR040442">
    <property type="entry name" value="Pyrv_kinase-like_dom_sf"/>
</dbReference>